<feature type="transmembrane region" description="Helical" evidence="12">
    <location>
        <begin position="243"/>
        <end position="263"/>
    </location>
</feature>
<evidence type="ECO:0000256" key="10">
    <source>
        <dbReference type="ARBA" id="ARBA00056480"/>
    </source>
</evidence>
<evidence type="ECO:0000256" key="7">
    <source>
        <dbReference type="ARBA" id="ARBA00023157"/>
    </source>
</evidence>
<dbReference type="PROSITE" id="PS50262">
    <property type="entry name" value="G_PROTEIN_RECEP_F1_2"/>
    <property type="match status" value="1"/>
</dbReference>
<keyword evidence="8" id="KW-0675">Receptor</keyword>
<proteinExistence type="predicted"/>
<gene>
    <name evidence="14" type="primary">Gpr26_1</name>
    <name evidence="14" type="ORF">NOTCIN_R13102</name>
</gene>
<keyword evidence="7" id="KW-1015">Disulfide bond</keyword>
<evidence type="ECO:0000256" key="5">
    <source>
        <dbReference type="ARBA" id="ARBA00023040"/>
    </source>
</evidence>
<keyword evidence="2" id="KW-1003">Cell membrane</keyword>
<evidence type="ECO:0000256" key="1">
    <source>
        <dbReference type="ARBA" id="ARBA00004651"/>
    </source>
</evidence>
<feature type="transmembrane region" description="Helical" evidence="12">
    <location>
        <begin position="6"/>
        <end position="32"/>
    </location>
</feature>
<dbReference type="GO" id="GO:0005886">
    <property type="term" value="C:plasma membrane"/>
    <property type="evidence" value="ECO:0007669"/>
    <property type="project" value="UniProtKB-SubCell"/>
</dbReference>
<evidence type="ECO:0000256" key="6">
    <source>
        <dbReference type="ARBA" id="ARBA00023136"/>
    </source>
</evidence>
<dbReference type="Proteomes" id="UP000579558">
    <property type="component" value="Unassembled WGS sequence"/>
</dbReference>
<evidence type="ECO:0000259" key="13">
    <source>
        <dbReference type="PROSITE" id="PS50262"/>
    </source>
</evidence>
<organism evidence="14 15">
    <name type="scientific">Notiomystis cincta</name>
    <dbReference type="NCBI Taxonomy" id="366454"/>
    <lineage>
        <taxon>Eukaryota</taxon>
        <taxon>Metazoa</taxon>
        <taxon>Chordata</taxon>
        <taxon>Craniata</taxon>
        <taxon>Vertebrata</taxon>
        <taxon>Euteleostomi</taxon>
        <taxon>Archelosauria</taxon>
        <taxon>Archosauria</taxon>
        <taxon>Dinosauria</taxon>
        <taxon>Saurischia</taxon>
        <taxon>Theropoda</taxon>
        <taxon>Coelurosauria</taxon>
        <taxon>Aves</taxon>
        <taxon>Neognathae</taxon>
        <taxon>Neoaves</taxon>
        <taxon>Telluraves</taxon>
        <taxon>Australaves</taxon>
        <taxon>Passeriformes</taxon>
        <taxon>Notiomystidae</taxon>
        <taxon>Notiomystis</taxon>
    </lineage>
</organism>
<dbReference type="CDD" id="cd15219">
    <property type="entry name" value="7tmA_GPR26_GPR78-like"/>
    <property type="match status" value="1"/>
</dbReference>
<keyword evidence="6 12" id="KW-0472">Membrane</keyword>
<evidence type="ECO:0000256" key="9">
    <source>
        <dbReference type="ARBA" id="ARBA00023224"/>
    </source>
</evidence>
<dbReference type="InterPro" id="IPR000276">
    <property type="entry name" value="GPCR_Rhodpsn"/>
</dbReference>
<dbReference type="InterPro" id="IPR017452">
    <property type="entry name" value="GPCR_Rhodpsn_7TM"/>
</dbReference>
<sequence length="339" mass="38927">MDLAGVLLGLLLVLVLVVSLLSNLLVLLCFVYSTEIRKQVAGVFLVNLSFCNLLLTVLNMPFTLLGILRSQQPLGGCVCKAVGFLETFLTSNTMLSMAALSIDKWIAVVFPLSYTSKMRYKDAVILMGYSWLHSLTFPLVSLFYSWIDYNSVYASCTLHLKEETERRRFTVFTIVFHSTSFMLSLVILCFTYLKVLKVARFHCKRIDIITMQTLVLLVDIHPSVKQRCLNEQKRRRQRATKKISIFIGSFVICFGPYIITRLIELLPFVTINYYWGIISKCLTYSKAASDPFVYSLLRQQYKKVLINIVNRILKRDLYPSSGYNSSLDTENEYCLHRTN</sequence>
<comment type="function">
    <text evidence="10">Orphan receptor. Displays a significant level of constitutive activity. Its effect is mediated by G(s)-alpha protein that stimulate adenylate cyclase, resulting in an elevation of intracellular cAMP.</text>
</comment>
<comment type="subcellular location">
    <subcellularLocation>
        <location evidence="1">Cell membrane</location>
        <topology evidence="1">Multi-pass membrane protein</topology>
    </subcellularLocation>
</comment>
<name>A0A7K6VTP3_9PASS</name>
<feature type="transmembrane region" description="Helical" evidence="12">
    <location>
        <begin position="44"/>
        <end position="68"/>
    </location>
</feature>
<feature type="transmembrane region" description="Helical" evidence="12">
    <location>
        <begin position="124"/>
        <end position="147"/>
    </location>
</feature>
<comment type="caution">
    <text evidence="14">The sequence shown here is derived from an EMBL/GenBank/DDBJ whole genome shotgun (WGS) entry which is preliminary data.</text>
</comment>
<feature type="domain" description="G-protein coupled receptors family 1 profile" evidence="13">
    <location>
        <begin position="22"/>
        <end position="294"/>
    </location>
</feature>
<dbReference type="FunFam" id="1.20.1070.10:FF:000095">
    <property type="entry name" value="G-protein coupled receptor 26"/>
    <property type="match status" value="1"/>
</dbReference>
<dbReference type="PANTHER" id="PTHR24245">
    <property type="entry name" value="G-PROTEIN COUPLED RECEPTOR"/>
    <property type="match status" value="1"/>
</dbReference>
<feature type="transmembrane region" description="Helical" evidence="12">
    <location>
        <begin position="88"/>
        <end position="112"/>
    </location>
</feature>
<dbReference type="EMBL" id="VZRX01024062">
    <property type="protein sequence ID" value="NWX38277.1"/>
    <property type="molecule type" value="Genomic_DNA"/>
</dbReference>
<evidence type="ECO:0000256" key="2">
    <source>
        <dbReference type="ARBA" id="ARBA00022475"/>
    </source>
</evidence>
<feature type="non-terminal residue" evidence="14">
    <location>
        <position position="339"/>
    </location>
</feature>
<evidence type="ECO:0000256" key="8">
    <source>
        <dbReference type="ARBA" id="ARBA00023170"/>
    </source>
</evidence>
<dbReference type="GO" id="GO:0007189">
    <property type="term" value="P:adenylate cyclase-activating G protein-coupled receptor signaling pathway"/>
    <property type="evidence" value="ECO:0007669"/>
    <property type="project" value="TreeGrafter"/>
</dbReference>
<dbReference type="InterPro" id="IPR051880">
    <property type="entry name" value="GPC_Orphan_Receptors"/>
</dbReference>
<dbReference type="PANTHER" id="PTHR24245:SF7">
    <property type="entry name" value="G-PROTEIN COUPLED RECEPTOR 78"/>
    <property type="match status" value="1"/>
</dbReference>
<keyword evidence="9" id="KW-0807">Transducer</keyword>
<dbReference type="InterPro" id="IPR049579">
    <property type="entry name" value="GPR26/78-like"/>
</dbReference>
<feature type="non-terminal residue" evidence="14">
    <location>
        <position position="1"/>
    </location>
</feature>
<dbReference type="PRINTS" id="PR00237">
    <property type="entry name" value="GPCRRHODOPSN"/>
</dbReference>
<evidence type="ECO:0000256" key="12">
    <source>
        <dbReference type="SAM" id="Phobius"/>
    </source>
</evidence>
<accession>A0A7K6VTP3</accession>
<evidence type="ECO:0000256" key="4">
    <source>
        <dbReference type="ARBA" id="ARBA00022989"/>
    </source>
</evidence>
<dbReference type="SUPFAM" id="SSF81321">
    <property type="entry name" value="Family A G protein-coupled receptor-like"/>
    <property type="match status" value="1"/>
</dbReference>
<dbReference type="Gene3D" id="1.20.1070.10">
    <property type="entry name" value="Rhodopsin 7-helix transmembrane proteins"/>
    <property type="match status" value="1"/>
</dbReference>
<keyword evidence="4 12" id="KW-1133">Transmembrane helix</keyword>
<reference evidence="14 15" key="1">
    <citation type="submission" date="2019-09" db="EMBL/GenBank/DDBJ databases">
        <title>Bird 10,000 Genomes (B10K) Project - Family phase.</title>
        <authorList>
            <person name="Zhang G."/>
        </authorList>
    </citation>
    <scope>NUCLEOTIDE SEQUENCE [LARGE SCALE GENOMIC DNA]</scope>
    <source>
        <strain evidence="14">B10K-DU-029-75</strain>
    </source>
</reference>
<evidence type="ECO:0000256" key="11">
    <source>
        <dbReference type="ARBA" id="ARBA00070820"/>
    </source>
</evidence>
<keyword evidence="15" id="KW-1185">Reference proteome</keyword>
<evidence type="ECO:0000256" key="3">
    <source>
        <dbReference type="ARBA" id="ARBA00022692"/>
    </source>
</evidence>
<feature type="transmembrane region" description="Helical" evidence="12">
    <location>
        <begin position="169"/>
        <end position="195"/>
    </location>
</feature>
<keyword evidence="3 12" id="KW-0812">Transmembrane</keyword>
<evidence type="ECO:0000313" key="14">
    <source>
        <dbReference type="EMBL" id="NWX38277.1"/>
    </source>
</evidence>
<keyword evidence="5" id="KW-0297">G-protein coupled receptor</keyword>
<dbReference type="Pfam" id="PF00001">
    <property type="entry name" value="7tm_1"/>
    <property type="match status" value="1"/>
</dbReference>
<protein>
    <recommendedName>
        <fullName evidence="11">G-protein coupled receptor 26</fullName>
    </recommendedName>
</protein>
<dbReference type="OrthoDB" id="6159456at2759"/>
<dbReference type="GO" id="GO:0004930">
    <property type="term" value="F:G protein-coupled receptor activity"/>
    <property type="evidence" value="ECO:0007669"/>
    <property type="project" value="UniProtKB-KW"/>
</dbReference>
<dbReference type="AlphaFoldDB" id="A0A7K6VTP3"/>
<evidence type="ECO:0000313" key="15">
    <source>
        <dbReference type="Proteomes" id="UP000579558"/>
    </source>
</evidence>